<dbReference type="InterPro" id="IPR036286">
    <property type="entry name" value="LexA/Signal_pep-like_sf"/>
</dbReference>
<gene>
    <name evidence="6" type="ORF">METZ01_LOCUS55888</name>
</gene>
<dbReference type="PRINTS" id="PR00727">
    <property type="entry name" value="LEADERPTASE"/>
</dbReference>
<feature type="domain" description="Peptidase S26" evidence="5">
    <location>
        <begin position="10"/>
        <end position="188"/>
    </location>
</feature>
<proteinExistence type="inferred from homology"/>
<dbReference type="GO" id="GO:0009003">
    <property type="term" value="F:signal peptidase activity"/>
    <property type="evidence" value="ECO:0007669"/>
    <property type="project" value="UniProtKB-EC"/>
</dbReference>
<dbReference type="CDD" id="cd06530">
    <property type="entry name" value="S26_SPase_I"/>
    <property type="match status" value="1"/>
</dbReference>
<dbReference type="InterPro" id="IPR000223">
    <property type="entry name" value="Pept_S26A_signal_pept_1"/>
</dbReference>
<keyword evidence="4" id="KW-0378">Hydrolase</keyword>
<dbReference type="PROSITE" id="PS00761">
    <property type="entry name" value="SPASE_I_3"/>
    <property type="match status" value="1"/>
</dbReference>
<dbReference type="Pfam" id="PF10502">
    <property type="entry name" value="Peptidase_S26"/>
    <property type="match status" value="1"/>
</dbReference>
<dbReference type="PANTHER" id="PTHR43390:SF1">
    <property type="entry name" value="CHLOROPLAST PROCESSING PEPTIDASE"/>
    <property type="match status" value="1"/>
</dbReference>
<dbReference type="EC" id="3.4.21.89" evidence="3"/>
<dbReference type="InterPro" id="IPR019758">
    <property type="entry name" value="Pept_S26A_signal_pept_1_CS"/>
</dbReference>
<sequence length="230" mass="26654">MSSFNKSTFREYIESIVVAVILALFIRTWVVQAFKIPTGSMEQNLLIGDHLLVNKFVLGPTALDSERVVLPVDSIERGDVIVFKYPEDPERDFIKRVIGLPGNIIELRDRQVYVDGQVLEEPYVYHFDFGGGRIINNEFDPRNNFGPVTVPPDQYFVMGDNRENSQDSRYWGFLPASHVKGRALLIYWSYRSDAEDYRQTSLTGTVQRLASVATHFFTRTRWERLLRQIR</sequence>
<evidence type="ECO:0000256" key="1">
    <source>
        <dbReference type="ARBA" id="ARBA00000677"/>
    </source>
</evidence>
<comment type="similarity">
    <text evidence="2">Belongs to the peptidase S26 family.</text>
</comment>
<dbReference type="PANTHER" id="PTHR43390">
    <property type="entry name" value="SIGNAL PEPTIDASE I"/>
    <property type="match status" value="1"/>
</dbReference>
<evidence type="ECO:0000256" key="4">
    <source>
        <dbReference type="ARBA" id="ARBA00022801"/>
    </source>
</evidence>
<evidence type="ECO:0000259" key="5">
    <source>
        <dbReference type="Pfam" id="PF10502"/>
    </source>
</evidence>
<dbReference type="NCBIfam" id="TIGR02227">
    <property type="entry name" value="sigpep_I_bact"/>
    <property type="match status" value="1"/>
</dbReference>
<accession>A0A381SHU1</accession>
<protein>
    <recommendedName>
        <fullName evidence="3">signal peptidase I</fullName>
        <ecNumber evidence="3">3.4.21.89</ecNumber>
    </recommendedName>
</protein>
<reference evidence="6" key="1">
    <citation type="submission" date="2018-05" db="EMBL/GenBank/DDBJ databases">
        <authorList>
            <person name="Lanie J.A."/>
            <person name="Ng W.-L."/>
            <person name="Kazmierczak K.M."/>
            <person name="Andrzejewski T.M."/>
            <person name="Davidsen T.M."/>
            <person name="Wayne K.J."/>
            <person name="Tettelin H."/>
            <person name="Glass J.I."/>
            <person name="Rusch D."/>
            <person name="Podicherti R."/>
            <person name="Tsui H.-C.T."/>
            <person name="Winkler M.E."/>
        </authorList>
    </citation>
    <scope>NUCLEOTIDE SEQUENCE</scope>
</reference>
<evidence type="ECO:0000313" key="6">
    <source>
        <dbReference type="EMBL" id="SVA03034.1"/>
    </source>
</evidence>
<dbReference type="InterPro" id="IPR019533">
    <property type="entry name" value="Peptidase_S26"/>
</dbReference>
<dbReference type="GO" id="GO:0016020">
    <property type="term" value="C:membrane"/>
    <property type="evidence" value="ECO:0007669"/>
    <property type="project" value="InterPro"/>
</dbReference>
<dbReference type="SUPFAM" id="SSF51306">
    <property type="entry name" value="LexA/Signal peptidase"/>
    <property type="match status" value="1"/>
</dbReference>
<dbReference type="AlphaFoldDB" id="A0A381SHU1"/>
<evidence type="ECO:0000256" key="3">
    <source>
        <dbReference type="ARBA" id="ARBA00013208"/>
    </source>
</evidence>
<organism evidence="6">
    <name type="scientific">marine metagenome</name>
    <dbReference type="NCBI Taxonomy" id="408172"/>
    <lineage>
        <taxon>unclassified sequences</taxon>
        <taxon>metagenomes</taxon>
        <taxon>ecological metagenomes</taxon>
    </lineage>
</organism>
<dbReference type="EMBL" id="UINC01003066">
    <property type="protein sequence ID" value="SVA03034.1"/>
    <property type="molecule type" value="Genomic_DNA"/>
</dbReference>
<dbReference type="GO" id="GO:0004252">
    <property type="term" value="F:serine-type endopeptidase activity"/>
    <property type="evidence" value="ECO:0007669"/>
    <property type="project" value="InterPro"/>
</dbReference>
<comment type="catalytic activity">
    <reaction evidence="1">
        <text>Cleavage of hydrophobic, N-terminal signal or leader sequences from secreted and periplasmic proteins.</text>
        <dbReference type="EC" id="3.4.21.89"/>
    </reaction>
</comment>
<dbReference type="GO" id="GO:0006465">
    <property type="term" value="P:signal peptide processing"/>
    <property type="evidence" value="ECO:0007669"/>
    <property type="project" value="InterPro"/>
</dbReference>
<evidence type="ECO:0000256" key="2">
    <source>
        <dbReference type="ARBA" id="ARBA00009370"/>
    </source>
</evidence>
<name>A0A381SHU1_9ZZZZ</name>
<dbReference type="Gene3D" id="2.10.109.10">
    <property type="entry name" value="Umud Fragment, subunit A"/>
    <property type="match status" value="1"/>
</dbReference>